<evidence type="ECO:0000256" key="2">
    <source>
        <dbReference type="ARBA" id="ARBA00023002"/>
    </source>
</evidence>
<dbReference type="FunFam" id="3.40.50.720:FF:000084">
    <property type="entry name" value="Short-chain dehydrogenase reductase"/>
    <property type="match status" value="1"/>
</dbReference>
<protein>
    <submittedName>
        <fullName evidence="4">NAD(P)-dependent dehydrogenase (Short-subunit alcohol dehydrogenase family)</fullName>
    </submittedName>
</protein>
<dbReference type="PROSITE" id="PS00061">
    <property type="entry name" value="ADH_SHORT"/>
    <property type="match status" value="1"/>
</dbReference>
<dbReference type="GO" id="GO:0016491">
    <property type="term" value="F:oxidoreductase activity"/>
    <property type="evidence" value="ECO:0007669"/>
    <property type="project" value="UniProtKB-KW"/>
</dbReference>
<evidence type="ECO:0000256" key="1">
    <source>
        <dbReference type="ARBA" id="ARBA00006484"/>
    </source>
</evidence>
<dbReference type="PANTHER" id="PTHR43639">
    <property type="entry name" value="OXIDOREDUCTASE, SHORT-CHAIN DEHYDROGENASE/REDUCTASE FAMILY (AFU_ORTHOLOGUE AFUA_5G02870)"/>
    <property type="match status" value="1"/>
</dbReference>
<dbReference type="PANTHER" id="PTHR43639:SF1">
    <property type="entry name" value="SHORT-CHAIN DEHYDROGENASE_REDUCTASE FAMILY PROTEIN"/>
    <property type="match status" value="1"/>
</dbReference>
<dbReference type="SUPFAM" id="SSF51735">
    <property type="entry name" value="NAD(P)-binding Rossmann-fold domains"/>
    <property type="match status" value="1"/>
</dbReference>
<dbReference type="PRINTS" id="PR00080">
    <property type="entry name" value="SDRFAMILY"/>
</dbReference>
<dbReference type="Proteomes" id="UP000241118">
    <property type="component" value="Unassembled WGS sequence"/>
</dbReference>
<gene>
    <name evidence="4" type="ORF">B0I31_10516</name>
</gene>
<organism evidence="4 5">
    <name type="scientific">Saccharothrix carnea</name>
    <dbReference type="NCBI Taxonomy" id="1280637"/>
    <lineage>
        <taxon>Bacteria</taxon>
        <taxon>Bacillati</taxon>
        <taxon>Actinomycetota</taxon>
        <taxon>Actinomycetes</taxon>
        <taxon>Pseudonocardiales</taxon>
        <taxon>Pseudonocardiaceae</taxon>
        <taxon>Saccharothrix</taxon>
    </lineage>
</organism>
<comment type="similarity">
    <text evidence="1">Belongs to the short-chain dehydrogenases/reductases (SDR) family.</text>
</comment>
<dbReference type="InterPro" id="IPR036291">
    <property type="entry name" value="NAD(P)-bd_dom_sf"/>
</dbReference>
<evidence type="ECO:0000259" key="3">
    <source>
        <dbReference type="SMART" id="SM00822"/>
    </source>
</evidence>
<sequence length="257" mass="26315">MLKRNQFRLLGDHMLTGRSALVTGGSRGIGAAIAKRLAGEGANVAITYARSADRAEAVVEEMTALGVRALALRAEATDVDALRAATARVASAFGGLDILVNNAGIAPYGPFEDVTVDDVDRTLAIHARAAFVLVQAAVPHMTAGGRIVGIGSSLVERVPYPGWALYAMSKSALVGLTKGLARDLGPRGITVNLVHPGSTDTEMNPADGPGADEERGFTALGRYCDPEDVAATVAHLVGDGGRNTTGAAFVVDAGAVA</sequence>
<proteinExistence type="inferred from homology"/>
<dbReference type="CDD" id="cd05233">
    <property type="entry name" value="SDR_c"/>
    <property type="match status" value="1"/>
</dbReference>
<evidence type="ECO:0000313" key="4">
    <source>
        <dbReference type="EMBL" id="PSL55059.1"/>
    </source>
</evidence>
<evidence type="ECO:0000313" key="5">
    <source>
        <dbReference type="Proteomes" id="UP000241118"/>
    </source>
</evidence>
<dbReference type="EMBL" id="PYAX01000005">
    <property type="protein sequence ID" value="PSL55059.1"/>
    <property type="molecule type" value="Genomic_DNA"/>
</dbReference>
<name>A0A2P8I9A6_SACCR</name>
<keyword evidence="5" id="KW-1185">Reference proteome</keyword>
<dbReference type="Gene3D" id="3.40.50.720">
    <property type="entry name" value="NAD(P)-binding Rossmann-like Domain"/>
    <property type="match status" value="1"/>
</dbReference>
<feature type="domain" description="Ketoreductase" evidence="3">
    <location>
        <begin position="18"/>
        <end position="197"/>
    </location>
</feature>
<dbReference type="SMART" id="SM00822">
    <property type="entry name" value="PKS_KR"/>
    <property type="match status" value="1"/>
</dbReference>
<dbReference type="PRINTS" id="PR00081">
    <property type="entry name" value="GDHRDH"/>
</dbReference>
<dbReference type="Pfam" id="PF13561">
    <property type="entry name" value="adh_short_C2"/>
    <property type="match status" value="1"/>
</dbReference>
<dbReference type="InterPro" id="IPR020904">
    <property type="entry name" value="Sc_DH/Rdtase_CS"/>
</dbReference>
<dbReference type="AlphaFoldDB" id="A0A2P8I9A6"/>
<accession>A0A2P8I9A6</accession>
<reference evidence="4 5" key="1">
    <citation type="submission" date="2018-03" db="EMBL/GenBank/DDBJ databases">
        <title>Genomic Encyclopedia of Type Strains, Phase III (KMG-III): the genomes of soil and plant-associated and newly described type strains.</title>
        <authorList>
            <person name="Whitman W."/>
        </authorList>
    </citation>
    <scope>NUCLEOTIDE SEQUENCE [LARGE SCALE GENOMIC DNA]</scope>
    <source>
        <strain evidence="4 5">CGMCC 4.7097</strain>
    </source>
</reference>
<keyword evidence="2" id="KW-0560">Oxidoreductase</keyword>
<dbReference type="InterPro" id="IPR002347">
    <property type="entry name" value="SDR_fam"/>
</dbReference>
<dbReference type="InterPro" id="IPR057326">
    <property type="entry name" value="KR_dom"/>
</dbReference>
<comment type="caution">
    <text evidence="4">The sequence shown here is derived from an EMBL/GenBank/DDBJ whole genome shotgun (WGS) entry which is preliminary data.</text>
</comment>